<keyword evidence="2 7" id="KW-0238">DNA-binding</keyword>
<dbReference type="AlphaFoldDB" id="A0A2T9JM73"/>
<dbReference type="SUPFAM" id="SSF46894">
    <property type="entry name" value="C-terminal effector domain of the bipartite response regulators"/>
    <property type="match status" value="1"/>
</dbReference>
<evidence type="ECO:0000313" key="7">
    <source>
        <dbReference type="EMBL" id="PVM84783.1"/>
    </source>
</evidence>
<evidence type="ECO:0000259" key="6">
    <source>
        <dbReference type="PROSITE" id="PS50110"/>
    </source>
</evidence>
<evidence type="ECO:0000256" key="3">
    <source>
        <dbReference type="ARBA" id="ARBA00023163"/>
    </source>
</evidence>
<evidence type="ECO:0000256" key="2">
    <source>
        <dbReference type="ARBA" id="ARBA00023125"/>
    </source>
</evidence>
<dbReference type="RefSeq" id="WP_116566240.1">
    <property type="nucleotide sequence ID" value="NZ_QDKP01000024.1"/>
</dbReference>
<accession>A0A2T9JM73</accession>
<protein>
    <submittedName>
        <fullName evidence="7">DNA-binding response regulator</fullName>
    </submittedName>
</protein>
<dbReference type="Gene3D" id="1.10.10.10">
    <property type="entry name" value="Winged helix-like DNA-binding domain superfamily/Winged helix DNA-binding domain"/>
    <property type="match status" value="1"/>
</dbReference>
<dbReference type="PROSITE" id="PS50110">
    <property type="entry name" value="RESPONSE_REGULATORY"/>
    <property type="match status" value="1"/>
</dbReference>
<feature type="domain" description="Response regulatory" evidence="6">
    <location>
        <begin position="5"/>
        <end position="119"/>
    </location>
</feature>
<dbReference type="SUPFAM" id="SSF52172">
    <property type="entry name" value="CheY-like"/>
    <property type="match status" value="1"/>
</dbReference>
<keyword evidence="3" id="KW-0804">Transcription</keyword>
<dbReference type="InterPro" id="IPR016032">
    <property type="entry name" value="Sig_transdc_resp-reg_C-effctor"/>
</dbReference>
<name>A0A2T9JM73_9CAUL</name>
<dbReference type="InterPro" id="IPR001789">
    <property type="entry name" value="Sig_transdc_resp-reg_receiver"/>
</dbReference>
<dbReference type="Gene3D" id="3.40.50.2300">
    <property type="match status" value="1"/>
</dbReference>
<evidence type="ECO:0000313" key="8">
    <source>
        <dbReference type="Proteomes" id="UP000244913"/>
    </source>
</evidence>
<dbReference type="GO" id="GO:0006355">
    <property type="term" value="P:regulation of DNA-templated transcription"/>
    <property type="evidence" value="ECO:0007669"/>
    <property type="project" value="InterPro"/>
</dbReference>
<dbReference type="PRINTS" id="PR00038">
    <property type="entry name" value="HTHLUXR"/>
</dbReference>
<dbReference type="SMART" id="SM00421">
    <property type="entry name" value="HTH_LUXR"/>
    <property type="match status" value="1"/>
</dbReference>
<comment type="caution">
    <text evidence="7">The sequence shown here is derived from an EMBL/GenBank/DDBJ whole genome shotgun (WGS) entry which is preliminary data.</text>
</comment>
<dbReference type="InterPro" id="IPR036388">
    <property type="entry name" value="WH-like_DNA-bd_sf"/>
</dbReference>
<organism evidence="7 8">
    <name type="scientific">Caulobacter radicis</name>
    <dbReference type="NCBI Taxonomy" id="2172650"/>
    <lineage>
        <taxon>Bacteria</taxon>
        <taxon>Pseudomonadati</taxon>
        <taxon>Pseudomonadota</taxon>
        <taxon>Alphaproteobacteria</taxon>
        <taxon>Caulobacterales</taxon>
        <taxon>Caulobacteraceae</taxon>
        <taxon>Caulobacter</taxon>
    </lineage>
</organism>
<evidence type="ECO:0000256" key="1">
    <source>
        <dbReference type="ARBA" id="ARBA00023015"/>
    </source>
</evidence>
<dbReference type="CDD" id="cd17537">
    <property type="entry name" value="REC_FixJ"/>
    <property type="match status" value="1"/>
</dbReference>
<dbReference type="SMART" id="SM00448">
    <property type="entry name" value="REC"/>
    <property type="match status" value="1"/>
</dbReference>
<keyword evidence="8" id="KW-1185">Reference proteome</keyword>
<dbReference type="InterPro" id="IPR011006">
    <property type="entry name" value="CheY-like_superfamily"/>
</dbReference>
<dbReference type="GO" id="GO:0000160">
    <property type="term" value="P:phosphorelay signal transduction system"/>
    <property type="evidence" value="ECO:0007669"/>
    <property type="project" value="InterPro"/>
</dbReference>
<dbReference type="PANTHER" id="PTHR44688">
    <property type="entry name" value="DNA-BINDING TRANSCRIPTIONAL ACTIVATOR DEVR_DOSR"/>
    <property type="match status" value="1"/>
</dbReference>
<feature type="domain" description="HTH luxR-type" evidence="5">
    <location>
        <begin position="135"/>
        <end position="200"/>
    </location>
</feature>
<dbReference type="CDD" id="cd06170">
    <property type="entry name" value="LuxR_C_like"/>
    <property type="match status" value="1"/>
</dbReference>
<dbReference type="InterPro" id="IPR000792">
    <property type="entry name" value="Tscrpt_reg_LuxR_C"/>
</dbReference>
<proteinExistence type="predicted"/>
<evidence type="ECO:0000259" key="5">
    <source>
        <dbReference type="PROSITE" id="PS50043"/>
    </source>
</evidence>
<gene>
    <name evidence="7" type="ORF">DDF65_08050</name>
</gene>
<keyword evidence="1" id="KW-0805">Transcription regulation</keyword>
<dbReference type="PANTHER" id="PTHR44688:SF16">
    <property type="entry name" value="DNA-BINDING TRANSCRIPTIONAL ACTIVATOR DEVR_DOSR"/>
    <property type="match status" value="1"/>
</dbReference>
<feature type="modified residue" description="4-aspartylphosphate" evidence="4">
    <location>
        <position position="54"/>
    </location>
</feature>
<dbReference type="Pfam" id="PF00196">
    <property type="entry name" value="GerE"/>
    <property type="match status" value="1"/>
</dbReference>
<reference evidence="7 8" key="1">
    <citation type="submission" date="2018-04" db="EMBL/GenBank/DDBJ databases">
        <title>The genome sequence of Caulobacter sp. 736.</title>
        <authorList>
            <person name="Gao J."/>
            <person name="Sun J."/>
        </authorList>
    </citation>
    <scope>NUCLEOTIDE SEQUENCE [LARGE SCALE GENOMIC DNA]</scope>
    <source>
        <strain evidence="7 8">736</strain>
    </source>
</reference>
<dbReference type="Pfam" id="PF00072">
    <property type="entry name" value="Response_reg"/>
    <property type="match status" value="1"/>
</dbReference>
<dbReference type="GO" id="GO:0003677">
    <property type="term" value="F:DNA binding"/>
    <property type="evidence" value="ECO:0007669"/>
    <property type="project" value="UniProtKB-KW"/>
</dbReference>
<dbReference type="EMBL" id="QDKP01000024">
    <property type="protein sequence ID" value="PVM84783.1"/>
    <property type="molecule type" value="Genomic_DNA"/>
</dbReference>
<keyword evidence="4" id="KW-0597">Phosphoprotein</keyword>
<evidence type="ECO:0000256" key="4">
    <source>
        <dbReference type="PROSITE-ProRule" id="PRU00169"/>
    </source>
</evidence>
<sequence length="208" mass="22309">MTAPLVYIVDDDEAVRGGLSALLESADLEVRAFGDAAGFMSAWTPGRPSCLLLDVRMPELNGLDLQQRLVAQGVDLPIIFMSGHGTIPITVQAIKAGAQEFLTKPIDETLLLNAVDAALGQARQSLAQALELQGLRARLETLTPREREVLRLTISGKMIKQMAGALGTSEITAKVHKRRVMDKMGARTLVDLVHIAEKLGVPPTSPAP</sequence>
<dbReference type="PROSITE" id="PS50043">
    <property type="entry name" value="HTH_LUXR_2"/>
    <property type="match status" value="1"/>
</dbReference>
<dbReference type="Proteomes" id="UP000244913">
    <property type="component" value="Unassembled WGS sequence"/>
</dbReference>